<keyword evidence="22" id="KW-1185">Reference proteome</keyword>
<evidence type="ECO:0000256" key="12">
    <source>
        <dbReference type="ARBA" id="ARBA00022842"/>
    </source>
</evidence>
<dbReference type="InterPro" id="IPR000722">
    <property type="entry name" value="RNA_pol_asu"/>
</dbReference>
<dbReference type="Pfam" id="PF00623">
    <property type="entry name" value="RNA_pol_Rpb1_2"/>
    <property type="match status" value="1"/>
</dbReference>
<dbReference type="GO" id="GO:0003677">
    <property type="term" value="F:DNA binding"/>
    <property type="evidence" value="ECO:0007669"/>
    <property type="project" value="InterPro"/>
</dbReference>
<dbReference type="InParanoid" id="C5KZ53"/>
<feature type="compositionally biased region" description="Basic and acidic residues" evidence="19">
    <location>
        <begin position="1539"/>
        <end position="1552"/>
    </location>
</feature>
<dbReference type="CDD" id="cd02583">
    <property type="entry name" value="RNAP_III_RPC1_N"/>
    <property type="match status" value="1"/>
</dbReference>
<evidence type="ECO:0000256" key="1">
    <source>
        <dbReference type="ARBA" id="ARBA00004123"/>
    </source>
</evidence>
<keyword evidence="9" id="KW-0479">Metal-binding</keyword>
<dbReference type="Gene3D" id="4.10.860.120">
    <property type="entry name" value="RNA polymerase II, clamp domain"/>
    <property type="match status" value="1"/>
</dbReference>
<dbReference type="GO" id="GO:0008380">
    <property type="term" value="P:RNA splicing"/>
    <property type="evidence" value="ECO:0007669"/>
    <property type="project" value="UniProtKB-KW"/>
</dbReference>
<dbReference type="InterPro" id="IPR007066">
    <property type="entry name" value="RNA_pol_Rpb1_3"/>
</dbReference>
<evidence type="ECO:0000256" key="3">
    <source>
        <dbReference type="ARBA" id="ARBA00010028"/>
    </source>
</evidence>
<dbReference type="InterPro" id="IPR015700">
    <property type="entry name" value="RPC1"/>
</dbReference>
<dbReference type="InterPro" id="IPR007083">
    <property type="entry name" value="RNA_pol_Rpb1_4"/>
</dbReference>
<dbReference type="OMA" id="AVCPPYN"/>
<dbReference type="InterPro" id="IPR029000">
    <property type="entry name" value="Cyclophilin-like_dom_sf"/>
</dbReference>
<comment type="similarity">
    <text evidence="2 18">Belongs to the RNA polymerase beta' chain family.</text>
</comment>
<evidence type="ECO:0000256" key="14">
    <source>
        <dbReference type="ARBA" id="ARBA00023187"/>
    </source>
</evidence>
<feature type="compositionally biased region" description="Acidic residues" evidence="19">
    <location>
        <begin position="1486"/>
        <end position="1498"/>
    </location>
</feature>
<dbReference type="Pfam" id="PF04998">
    <property type="entry name" value="RNA_pol_Rpb1_5"/>
    <property type="match status" value="1"/>
</dbReference>
<dbReference type="GO" id="GO:0000428">
    <property type="term" value="C:DNA-directed RNA polymerase complex"/>
    <property type="evidence" value="ECO:0007669"/>
    <property type="project" value="UniProtKB-KW"/>
</dbReference>
<dbReference type="PROSITE" id="PS50072">
    <property type="entry name" value="CSA_PPIASE_2"/>
    <property type="match status" value="1"/>
</dbReference>
<dbReference type="Proteomes" id="UP000007800">
    <property type="component" value="Unassembled WGS sequence"/>
</dbReference>
<dbReference type="FunCoup" id="C5KZ53">
    <property type="interactions" value="658"/>
</dbReference>
<evidence type="ECO:0000313" key="21">
    <source>
        <dbReference type="EMBL" id="EER10204.1"/>
    </source>
</evidence>
<dbReference type="InterPro" id="IPR002130">
    <property type="entry name" value="Cyclophilin-type_PPIase_dom"/>
</dbReference>
<feature type="region of interest" description="Disordered" evidence="19">
    <location>
        <begin position="1486"/>
        <end position="1509"/>
    </location>
</feature>
<dbReference type="PANTHER" id="PTHR48446">
    <property type="entry name" value="DNA-DIRECTED RNA POLYMERASE SUBUNIT BETA' N-TERMINAL SECTION"/>
    <property type="match status" value="1"/>
</dbReference>
<keyword evidence="12" id="KW-0460">Magnesium</keyword>
<dbReference type="NCBIfam" id="NF006336">
    <property type="entry name" value="PRK08566.1"/>
    <property type="match status" value="1"/>
</dbReference>
<evidence type="ECO:0000256" key="11">
    <source>
        <dbReference type="ARBA" id="ARBA00022833"/>
    </source>
</evidence>
<evidence type="ECO:0000256" key="5">
    <source>
        <dbReference type="ARBA" id="ARBA00022478"/>
    </source>
</evidence>
<dbReference type="OrthoDB" id="270392at2759"/>
<dbReference type="GO" id="GO:0003899">
    <property type="term" value="F:DNA-directed RNA polymerase activity"/>
    <property type="evidence" value="ECO:0007669"/>
    <property type="project" value="UniProtKB-EC"/>
</dbReference>
<keyword evidence="10" id="KW-0747">Spliceosome</keyword>
<dbReference type="Gene3D" id="6.10.250.2940">
    <property type="match status" value="1"/>
</dbReference>
<accession>C5KZ53</accession>
<protein>
    <recommendedName>
        <fullName evidence="18">DNA-directed RNA polymerase subunit</fullName>
        <ecNumber evidence="18">2.7.7.6</ecNumber>
    </recommendedName>
</protein>
<dbReference type="Gene3D" id="2.40.100.10">
    <property type="entry name" value="Cyclophilin-like"/>
    <property type="match status" value="1"/>
</dbReference>
<dbReference type="PANTHER" id="PTHR48446:SF1">
    <property type="entry name" value="DNA-DIRECTED RNA POLYMERASE SUBUNIT BETA' N-TERMINAL SECTION"/>
    <property type="match status" value="1"/>
</dbReference>
<evidence type="ECO:0000313" key="22">
    <source>
        <dbReference type="Proteomes" id="UP000007800"/>
    </source>
</evidence>
<dbReference type="InterPro" id="IPR006592">
    <property type="entry name" value="RNA_pol_N"/>
</dbReference>
<dbReference type="FunFam" id="2.40.40.20:FF:000019">
    <property type="entry name" value="DNA-directed RNA polymerase II subunit RPB1"/>
    <property type="match status" value="1"/>
</dbReference>
<dbReference type="FunFam" id="1.10.274.100:FF:000008">
    <property type="entry name" value="DNA-directed RNA polymerase subunit"/>
    <property type="match status" value="1"/>
</dbReference>
<evidence type="ECO:0000256" key="10">
    <source>
        <dbReference type="ARBA" id="ARBA00022728"/>
    </source>
</evidence>
<keyword evidence="7 18" id="KW-0808">Transferase</keyword>
<evidence type="ECO:0000256" key="8">
    <source>
        <dbReference type="ARBA" id="ARBA00022695"/>
    </source>
</evidence>
<reference evidence="21 22" key="1">
    <citation type="submission" date="2008-07" db="EMBL/GenBank/DDBJ databases">
        <authorList>
            <person name="El-Sayed N."/>
            <person name="Caler E."/>
            <person name="Inman J."/>
            <person name="Amedeo P."/>
            <person name="Hass B."/>
            <person name="Wortman J."/>
        </authorList>
    </citation>
    <scope>NUCLEOTIDE SEQUENCE [LARGE SCALE GENOMIC DNA]</scope>
    <source>
        <strain evidence="22">ATCC 50983 / TXsc</strain>
    </source>
</reference>
<comment type="function">
    <text evidence="17">DNA-dependent RNA polymerase catalyzes the transcription of DNA into RNA using the four ribonucleoside triphosphates as substrates. Largest and catalytic core component of RNA polymerase III which synthesizes small RNAs, such as 5S rRNA and tRNAs. Forms the polymerase active center together with the second largest subunit. A single-stranded DNA template strand of the promoter is positioned within the central active site cleft of Pol III. A bridging helix emanates from RPC1 and crosses the cleft near the catalytic site and is thought to promote translocation of Pol III by acting as a ratchet that moves the RNA-DNA hybrid through the active site by switching from straight to bent conformations at each step of nucleotide addition.</text>
</comment>
<dbReference type="InterPro" id="IPR013260">
    <property type="entry name" value="mRNA_splic_SYF2"/>
</dbReference>
<keyword evidence="11" id="KW-0862">Zinc</keyword>
<dbReference type="Pfam" id="PF04983">
    <property type="entry name" value="RNA_pol_Rpb1_3"/>
    <property type="match status" value="1"/>
</dbReference>
<dbReference type="EMBL" id="GG677709">
    <property type="protein sequence ID" value="EER10204.1"/>
    <property type="molecule type" value="Genomic_DNA"/>
</dbReference>
<dbReference type="GO" id="GO:0003755">
    <property type="term" value="F:peptidyl-prolyl cis-trans isomerase activity"/>
    <property type="evidence" value="ECO:0007669"/>
    <property type="project" value="InterPro"/>
</dbReference>
<dbReference type="Gene3D" id="6.20.50.80">
    <property type="match status" value="1"/>
</dbReference>
<dbReference type="GO" id="GO:0005681">
    <property type="term" value="C:spliceosomal complex"/>
    <property type="evidence" value="ECO:0007669"/>
    <property type="project" value="UniProtKB-KW"/>
</dbReference>
<evidence type="ECO:0000256" key="16">
    <source>
        <dbReference type="ARBA" id="ARBA00048552"/>
    </source>
</evidence>
<keyword evidence="6" id="KW-0507">mRNA processing</keyword>
<dbReference type="InterPro" id="IPR007081">
    <property type="entry name" value="RNA_pol_Rpb1_5"/>
</dbReference>
<dbReference type="InterPro" id="IPR038120">
    <property type="entry name" value="Rpb1_funnel_sf"/>
</dbReference>
<feature type="domain" description="PPIase cyclophilin-type" evidence="20">
    <location>
        <begin position="1295"/>
        <end position="1423"/>
    </location>
</feature>
<dbReference type="InterPro" id="IPR035697">
    <property type="entry name" value="RNAP_III_RPC1_N"/>
</dbReference>
<evidence type="ECO:0000256" key="6">
    <source>
        <dbReference type="ARBA" id="ARBA00022664"/>
    </source>
</evidence>
<dbReference type="InterPro" id="IPR044893">
    <property type="entry name" value="RNA_pol_Rpb1_clamp_domain"/>
</dbReference>
<dbReference type="Gene3D" id="1.10.274.100">
    <property type="entry name" value="RNA polymerase Rpb1, domain 3"/>
    <property type="match status" value="1"/>
</dbReference>
<keyword evidence="15" id="KW-0539">Nucleus</keyword>
<evidence type="ECO:0000256" key="15">
    <source>
        <dbReference type="ARBA" id="ARBA00023242"/>
    </source>
</evidence>
<dbReference type="Pfam" id="PF05000">
    <property type="entry name" value="RNA_pol_Rpb1_4"/>
    <property type="match status" value="1"/>
</dbReference>
<evidence type="ECO:0000256" key="17">
    <source>
        <dbReference type="ARBA" id="ARBA00058108"/>
    </source>
</evidence>
<feature type="region of interest" description="Disordered" evidence="19">
    <location>
        <begin position="1539"/>
        <end position="1565"/>
    </location>
</feature>
<evidence type="ECO:0000256" key="2">
    <source>
        <dbReference type="ARBA" id="ARBA00006460"/>
    </source>
</evidence>
<evidence type="ECO:0000259" key="20">
    <source>
        <dbReference type="PROSITE" id="PS50072"/>
    </source>
</evidence>
<organism evidence="22">
    <name type="scientific">Perkinsus marinus (strain ATCC 50983 / TXsc)</name>
    <dbReference type="NCBI Taxonomy" id="423536"/>
    <lineage>
        <taxon>Eukaryota</taxon>
        <taxon>Sar</taxon>
        <taxon>Alveolata</taxon>
        <taxon>Perkinsozoa</taxon>
        <taxon>Perkinsea</taxon>
        <taxon>Perkinsida</taxon>
        <taxon>Perkinsidae</taxon>
        <taxon>Perkinsus</taxon>
    </lineage>
</organism>
<keyword evidence="8 18" id="KW-0548">Nucleotidyltransferase</keyword>
<dbReference type="InterPro" id="IPR042102">
    <property type="entry name" value="RNA_pol_Rpb1_3_sf"/>
</dbReference>
<comment type="catalytic activity">
    <reaction evidence="16 18">
        <text>RNA(n) + a ribonucleoside 5'-triphosphate = RNA(n+1) + diphosphate</text>
        <dbReference type="Rhea" id="RHEA:21248"/>
        <dbReference type="Rhea" id="RHEA-COMP:14527"/>
        <dbReference type="Rhea" id="RHEA-COMP:17342"/>
        <dbReference type="ChEBI" id="CHEBI:33019"/>
        <dbReference type="ChEBI" id="CHEBI:61557"/>
        <dbReference type="ChEBI" id="CHEBI:140395"/>
        <dbReference type="EC" id="2.7.7.6"/>
    </reaction>
</comment>
<dbReference type="Gene3D" id="3.30.1490.180">
    <property type="entry name" value="RNA polymerase ii"/>
    <property type="match status" value="1"/>
</dbReference>
<dbReference type="GeneID" id="9038690"/>
<keyword evidence="5 18" id="KW-0240">DNA-directed RNA polymerase</keyword>
<dbReference type="SUPFAM" id="SSF64484">
    <property type="entry name" value="beta and beta-prime subunits of DNA dependent RNA-polymerase"/>
    <property type="match status" value="1"/>
</dbReference>
<dbReference type="Gene3D" id="1.10.132.30">
    <property type="match status" value="1"/>
</dbReference>
<dbReference type="GO" id="GO:0006351">
    <property type="term" value="P:DNA-templated transcription"/>
    <property type="evidence" value="ECO:0007669"/>
    <property type="project" value="InterPro"/>
</dbReference>
<dbReference type="EC" id="2.7.7.6" evidence="18"/>
<evidence type="ECO:0000256" key="13">
    <source>
        <dbReference type="ARBA" id="ARBA00023163"/>
    </source>
</evidence>
<dbReference type="SMART" id="SM00663">
    <property type="entry name" value="RPOLA_N"/>
    <property type="match status" value="1"/>
</dbReference>
<dbReference type="GO" id="GO:0046872">
    <property type="term" value="F:metal ion binding"/>
    <property type="evidence" value="ECO:0007669"/>
    <property type="project" value="UniProtKB-KW"/>
</dbReference>
<evidence type="ECO:0000256" key="18">
    <source>
        <dbReference type="RuleBase" id="RU004279"/>
    </source>
</evidence>
<evidence type="ECO:0000256" key="19">
    <source>
        <dbReference type="SAM" id="MobiDB-lite"/>
    </source>
</evidence>
<dbReference type="SUPFAM" id="SSF50891">
    <property type="entry name" value="Cyclophilin-like"/>
    <property type="match status" value="1"/>
</dbReference>
<dbReference type="Pfam" id="PF08231">
    <property type="entry name" value="SYF2"/>
    <property type="match status" value="1"/>
</dbReference>
<evidence type="ECO:0000256" key="4">
    <source>
        <dbReference type="ARBA" id="ARBA00011206"/>
    </source>
</evidence>
<gene>
    <name evidence="21" type="ORF">Pmar_PMAR018205</name>
</gene>
<dbReference type="Gene3D" id="2.40.40.20">
    <property type="match status" value="1"/>
</dbReference>
<dbReference type="GO" id="GO:0006397">
    <property type="term" value="P:mRNA processing"/>
    <property type="evidence" value="ECO:0007669"/>
    <property type="project" value="UniProtKB-KW"/>
</dbReference>
<comment type="subcellular location">
    <subcellularLocation>
        <location evidence="1">Nucleus</location>
    </subcellularLocation>
</comment>
<comment type="similarity">
    <text evidence="3">Belongs to the SYF2 family.</text>
</comment>
<dbReference type="Pfam" id="PF04997">
    <property type="entry name" value="RNA_pol_Rpb1_1"/>
    <property type="match status" value="1"/>
</dbReference>
<proteinExistence type="inferred from homology"/>
<evidence type="ECO:0000256" key="7">
    <source>
        <dbReference type="ARBA" id="ARBA00022679"/>
    </source>
</evidence>
<name>C5KZ53_PERM5</name>
<dbReference type="InterPro" id="IPR007080">
    <property type="entry name" value="RNA_pol_Rpb1_1"/>
</dbReference>
<keyword evidence="13 18" id="KW-0804">Transcription</keyword>
<keyword evidence="14" id="KW-0508">mRNA splicing</keyword>
<comment type="subunit">
    <text evidence="4">Component of the RNA polymerase III (Pol III) complex consisting of 17 subunits.</text>
</comment>
<evidence type="ECO:0000256" key="9">
    <source>
        <dbReference type="ARBA" id="ARBA00022723"/>
    </source>
</evidence>
<dbReference type="RefSeq" id="XP_002778409.1">
    <property type="nucleotide sequence ID" value="XM_002778363.1"/>
</dbReference>
<sequence length="1719" mass="192138">MSGEEISKYGEVEVLNQGYFDPMTHKQLALGCHDPRLGAMNRMSDCQTCGKNFRECPGHFGSIKLVLPVFHVGYFRHVQLLLSAICKRCGRVLLAPEKRSVWLNRTRKATKDVQQQKGVFRKLVDTCKKVRQCPYCDAYNGAVKKGTRGYMTLVHELPKDQAKVEYQQQYSDAVNNNPEIGNHLSKVAYEDLTPLHLLPLLAKMPPSDQEMLKLPPQPERLVVTHVPVSPVCIRPSVQIGDAGTQEDDLSVQTSDIVATNNNIKATLSRGGTLKQVAEQWQWLSAQVALMMNSEATGLAAAAPTTKPIRSICSRLKGKEGRFRGNLSGKRVNFSGRTVISPDPNLEVTEVIIPQYSAMKLTFPEVVCRTNIDMLRDRVIRGTEGHPGAHIIRLKSGGVKNLAFIKKQIREELAADLQYGDVVERHLQDGDVVLFNRQPSLHKMSIMAHRAKVMPWRTFRFNECVCSPYNADFDGDEMNVHLPQTQEARAEALALMGVQNNLITSKNGEPIVAATQDFLTSAWLLTQRDTFLTKDKIANIAMYFGKAAETLELPPPTIMKPIQLWTGKQLISLMLRPSHKSTVLVNLEMAEKNYSHGDPYFCRNDGYVIFYNSELIAGNLGKKILGGSKPGLTFVLIRDNSPAVAAACLGRLSKLSARWLGTRGMSFGIDDVTASPEIEAFKKEQVAEKYAYVDEKIEEYRKGKLPLKPGCNAEQTLEAVINGELGKIRNVVGDRLEKVLPRFNKPRIMAQCGSKGSPINLSQMIVCLGQQNVGGQRIQNGFVNRTLPHFKKFSKTPQSRGFVEDSFFSGLNPFEYFFHTMGGREGLVDTAVKTAETGYMQRKLIKALEDLGLKYDMTVRTSDGTVVQFVFGDDGLNPAMMEGKSKPLNFEHTMNHVQHVVEKHHTREVALLPSEYRALTNELIQQVDQEVKSICPLTSLDTSRFTGDLTEFIGGMASEMEKERVKVGLPVDDRVRDDPRESTLCDLSCALTEAQLRSFMTTCARKYRRALMEPGEAVGATSAQSIGEPATQMTLKTFHFAGVASMNVTLGVPRIKEIINAAKHISTPIISCKLEQDRVEAAAFMVKSKIQRTLLGDICEYIKQVYEPSGVYLIVKLCGETLRRMQLDLTMDELKEALCAKGALPGGLKIRPECIESRGKLKLAIRPAGAVDSRGRTLPPNPETLWFEVQALRNALPQAPVKGLKQCSRVVVNKEEAKDGSKDTIYSLLVEGYGLQDVMGIEGVVAEKSVSNHVLEVQSVLGIEAARKSIMSEIDVIMKHFGMSVDYRHIQMLGDCTGEYGSELTYRNSKIFKSVKGEGLQGGDIVENDGSSGMSVYGKPFRDENFINKHSGAGILTTTYQGEERNNNTSQFMVTYARSRALDFHHVPFGRVTRGMEVIRAIEKVPTDERDRPRVDIIIVKCGMVGKKEVDEALEERRAEVEHGRFKSRKQLRAEGIATAASLGKKLLDNAAETEGSVEDMAIDLEEEASSSDESEVEEIPPTPVKPAAGFKNKREARMFELRLKMNQARVANQDEVLKEEKEAQQGAPHEEGVEGGTVGRRKKYKKGEDWDHTRWYLTEQASMAEARAEKKARKGNNHTFGWEVFNEDSLYRAHDKKLGDVQFNEVKYEKQKESMGQAFYDDTDLVSAKPSEEGKQRLAEALKKSEEKRRAFSRRRLANPDEDVDYINARNQHFNRKIEREFGKYTKEIKANLERGTAL</sequence>
<dbReference type="Pfam" id="PF00160">
    <property type="entry name" value="Pro_isomerase"/>
    <property type="match status" value="1"/>
</dbReference>